<dbReference type="InterPro" id="IPR036397">
    <property type="entry name" value="RNaseH_sf"/>
</dbReference>
<dbReference type="PANTHER" id="PTHR19446">
    <property type="entry name" value="REVERSE TRANSCRIPTASES"/>
    <property type="match status" value="1"/>
</dbReference>
<evidence type="ECO:0000313" key="1">
    <source>
        <dbReference type="EMBL" id="UYV75150.1"/>
    </source>
</evidence>
<accession>A0ABY6L6T9</accession>
<dbReference type="CDD" id="cd09276">
    <property type="entry name" value="Rnase_HI_RT_non_LTR"/>
    <property type="match status" value="1"/>
</dbReference>
<dbReference type="Proteomes" id="UP001235939">
    <property type="component" value="Chromosome 12"/>
</dbReference>
<proteinExistence type="predicted"/>
<evidence type="ECO:0000313" key="2">
    <source>
        <dbReference type="Proteomes" id="UP001235939"/>
    </source>
</evidence>
<feature type="non-terminal residue" evidence="1">
    <location>
        <position position="1"/>
    </location>
</feature>
<dbReference type="SUPFAM" id="SSF53098">
    <property type="entry name" value="Ribonuclease H-like"/>
    <property type="match status" value="1"/>
</dbReference>
<keyword evidence="2" id="KW-1185">Reference proteome</keyword>
<reference evidence="1 2" key="1">
    <citation type="submission" date="2022-01" db="EMBL/GenBank/DDBJ databases">
        <title>A chromosomal length assembly of Cordylochernes scorpioides.</title>
        <authorList>
            <person name="Zeh D."/>
            <person name="Zeh J."/>
        </authorList>
    </citation>
    <scope>NUCLEOTIDE SEQUENCE [LARGE SCALE GENOMIC DNA]</scope>
    <source>
        <strain evidence="1">IN4F17</strain>
        <tissue evidence="1">Whole Body</tissue>
    </source>
</reference>
<gene>
    <name evidence="1" type="ORF">LAZ67_12002659</name>
</gene>
<dbReference type="InterPro" id="IPR012337">
    <property type="entry name" value="RNaseH-like_sf"/>
</dbReference>
<organism evidence="1 2">
    <name type="scientific">Cordylochernes scorpioides</name>
    <dbReference type="NCBI Taxonomy" id="51811"/>
    <lineage>
        <taxon>Eukaryota</taxon>
        <taxon>Metazoa</taxon>
        <taxon>Ecdysozoa</taxon>
        <taxon>Arthropoda</taxon>
        <taxon>Chelicerata</taxon>
        <taxon>Arachnida</taxon>
        <taxon>Pseudoscorpiones</taxon>
        <taxon>Cheliferoidea</taxon>
        <taxon>Chernetidae</taxon>
        <taxon>Cordylochernes</taxon>
    </lineage>
</organism>
<dbReference type="Gene3D" id="3.30.420.10">
    <property type="entry name" value="Ribonuclease H-like superfamily/Ribonuclease H"/>
    <property type="match status" value="1"/>
</dbReference>
<sequence length="603" mass="68976">MGLEENWNLAEWDWRNIRTWRDGIGGTLGLGEMGLEEHWNLAEWDWRNIGTWRDGIGGTLELGEMGLEEHWNLARWDWRNIGTRRDGIGGTLELGEMGLVEHWDLAEWDWRNFGTWRGETVQLQRKAELAGFTGLHAINLALDKAAPHHFVFLSDSLSALKSIENCYTSNLQILREISLNFNSLHYDSRLTFQWIPSHVGIRGNEIVDGLAKSAAILPSEYIDNIDGYKRKQNRDISKKWINSMAHHWYEGTRPGDSISSQLSRNEATKISRLKTGHTRPIIFIDREKSFPVCSKCSNSTATPAHILDCIGAEKEDLYKNHKTIVEEIIAFKLHDLVVRSEDPSVYAVKGRGLAFLINNLYYEDIAVNIPNTLDLETQGIKVYLNQNKAINIYNMYHPPNNTFIDDGTMAQFLTDNTIILDGTPATNDKIAANLLANSYQISSKIKVEKRPERLFMTVKMSPALIIFSMKKINMTELDYALENTDLNKTPGPDGIHGRMISNLGKIGKERLLNIFNIYWKTGKLPQDCKNATIIPIKKLDKSADDPKNYRPISLTNICCKLMEKIIFRRLTYHPDTRNLLPEEQYGFRKGHGTIVQLLFFTQK</sequence>
<dbReference type="EMBL" id="CP092874">
    <property type="protein sequence ID" value="UYV75150.1"/>
    <property type="molecule type" value="Genomic_DNA"/>
</dbReference>
<evidence type="ECO:0008006" key="3">
    <source>
        <dbReference type="Google" id="ProtNLM"/>
    </source>
</evidence>
<name>A0ABY6L6T9_9ARAC</name>
<protein>
    <recommendedName>
        <fullName evidence="3">RNase H type-1 domain-containing protein</fullName>
    </recommendedName>
</protein>